<dbReference type="Gene3D" id="2.60.40.790">
    <property type="match status" value="1"/>
</dbReference>
<evidence type="ECO:0000313" key="7">
    <source>
        <dbReference type="Proteomes" id="UP000293823"/>
    </source>
</evidence>
<feature type="compositionally biased region" description="Low complexity" evidence="4">
    <location>
        <begin position="141"/>
        <end position="158"/>
    </location>
</feature>
<dbReference type="OrthoDB" id="1431247at2759"/>
<evidence type="ECO:0000256" key="4">
    <source>
        <dbReference type="SAM" id="MobiDB-lite"/>
    </source>
</evidence>
<comment type="caution">
    <text evidence="6">The sequence shown here is derived from an EMBL/GenBank/DDBJ whole genome shotgun (WGS) entry which is preliminary data.</text>
</comment>
<sequence length="330" mass="37054">MAFVLTPRFAPAYQAPQCNPFGYCAPVSRPSHGYRVARPQPRRPQYSPYNNFFSQVDELLSEIDREAQRQAKIEAHREALREAYRQRQLQRKRALRAEFQVNPVEQGWQVDGDIQGFSQDNINIEVIDEQTLKIAGNTHWQSEPSPSQAQQPQIEAEPTSAPADQHPTAMQSEQEVETTTDADTTTTGAATPDTDSVSVSDTSSQKSYQATVEDDFEDLAADFPNSRPSSPTEPREPKGKEKAVEEPASTETAVATQPQPEAPVQQQQQQPQEQSQQQQQQERIHGSFERTFRFPERIDAANVGASFKDGVLRVTVPRAQKVQVRRIAIL</sequence>
<dbReference type="SUPFAM" id="SSF49764">
    <property type="entry name" value="HSP20-like chaperones"/>
    <property type="match status" value="1"/>
</dbReference>
<dbReference type="AlphaFoldDB" id="A0A4Q4QQB1"/>
<gene>
    <name evidence="6" type="ORF">AA0113_g10327</name>
</gene>
<keyword evidence="7" id="KW-1185">Reference proteome</keyword>
<evidence type="ECO:0000256" key="3">
    <source>
        <dbReference type="RuleBase" id="RU003616"/>
    </source>
</evidence>
<feature type="compositionally biased region" description="Low complexity" evidence="4">
    <location>
        <begin position="181"/>
        <end position="204"/>
    </location>
</feature>
<dbReference type="Proteomes" id="UP000293823">
    <property type="component" value="Unassembled WGS sequence"/>
</dbReference>
<dbReference type="InterPro" id="IPR002068">
    <property type="entry name" value="A-crystallin/Hsp20_dom"/>
</dbReference>
<feature type="compositionally biased region" description="Basic and acidic residues" evidence="4">
    <location>
        <begin position="233"/>
        <end position="245"/>
    </location>
</feature>
<reference evidence="7" key="1">
    <citation type="journal article" date="2019" name="bioRxiv">
        <title>Genomics, evolutionary history and diagnostics of the Alternaria alternata species group including apple and Asian pear pathotypes.</title>
        <authorList>
            <person name="Armitage A.D."/>
            <person name="Cockerton H.M."/>
            <person name="Sreenivasaprasad S."/>
            <person name="Woodhall J.W."/>
            <person name="Lane C.R."/>
            <person name="Harrison R.J."/>
            <person name="Clarkson J.P."/>
        </authorList>
    </citation>
    <scope>NUCLEOTIDE SEQUENCE [LARGE SCALE GENOMIC DNA]</scope>
    <source>
        <strain evidence="7">RGR 97.0016</strain>
    </source>
</reference>
<dbReference type="PROSITE" id="PS01031">
    <property type="entry name" value="SHSP"/>
    <property type="match status" value="1"/>
</dbReference>
<dbReference type="Pfam" id="PF00011">
    <property type="entry name" value="HSP20"/>
    <property type="match status" value="1"/>
</dbReference>
<accession>A0A4Q4QQB1</accession>
<feature type="domain" description="SHSP" evidence="5">
    <location>
        <begin position="90"/>
        <end position="330"/>
    </location>
</feature>
<dbReference type="InterPro" id="IPR031107">
    <property type="entry name" value="Small_HSP"/>
</dbReference>
<dbReference type="EMBL" id="PEJP01000052">
    <property type="protein sequence ID" value="RYO45687.1"/>
    <property type="molecule type" value="Genomic_DNA"/>
</dbReference>
<feature type="region of interest" description="Disordered" evidence="4">
    <location>
        <begin position="138"/>
        <end position="290"/>
    </location>
</feature>
<proteinExistence type="inferred from homology"/>
<comment type="similarity">
    <text evidence="2 3">Belongs to the small heat shock protein (HSP20) family.</text>
</comment>
<dbReference type="CDD" id="cd06464">
    <property type="entry name" value="ACD_sHsps-like"/>
    <property type="match status" value="1"/>
</dbReference>
<dbReference type="InterPro" id="IPR008978">
    <property type="entry name" value="HSP20-like_chaperone"/>
</dbReference>
<evidence type="ECO:0000256" key="1">
    <source>
        <dbReference type="ARBA" id="ARBA00023016"/>
    </source>
</evidence>
<keyword evidence="1" id="KW-0346">Stress response</keyword>
<organism evidence="6 7">
    <name type="scientific">Alternaria arborescens</name>
    <dbReference type="NCBI Taxonomy" id="156630"/>
    <lineage>
        <taxon>Eukaryota</taxon>
        <taxon>Fungi</taxon>
        <taxon>Dikarya</taxon>
        <taxon>Ascomycota</taxon>
        <taxon>Pezizomycotina</taxon>
        <taxon>Dothideomycetes</taxon>
        <taxon>Pleosporomycetidae</taxon>
        <taxon>Pleosporales</taxon>
        <taxon>Pleosporineae</taxon>
        <taxon>Pleosporaceae</taxon>
        <taxon>Alternaria</taxon>
        <taxon>Alternaria sect. Alternaria</taxon>
    </lineage>
</organism>
<evidence type="ECO:0000259" key="5">
    <source>
        <dbReference type="PROSITE" id="PS01031"/>
    </source>
</evidence>
<feature type="compositionally biased region" description="Low complexity" evidence="4">
    <location>
        <begin position="257"/>
        <end position="281"/>
    </location>
</feature>
<evidence type="ECO:0000313" key="6">
    <source>
        <dbReference type="EMBL" id="RYO45687.1"/>
    </source>
</evidence>
<protein>
    <recommendedName>
        <fullName evidence="5">SHSP domain-containing protein</fullName>
    </recommendedName>
</protein>
<evidence type="ECO:0000256" key="2">
    <source>
        <dbReference type="PROSITE-ProRule" id="PRU00285"/>
    </source>
</evidence>
<dbReference type="PANTHER" id="PTHR11527">
    <property type="entry name" value="HEAT-SHOCK PROTEIN 20 FAMILY MEMBER"/>
    <property type="match status" value="1"/>
</dbReference>
<name>A0A4Q4QQB1_9PLEO</name>